<name>H8KXK5_SOLCM</name>
<dbReference type="HOGENOM" id="CLU_120475_1_0_10"/>
<feature type="transmembrane region" description="Helical" evidence="5">
    <location>
        <begin position="101"/>
        <end position="118"/>
    </location>
</feature>
<comment type="subcellular location">
    <subcellularLocation>
        <location evidence="1">Membrane</location>
        <topology evidence="1">Multi-pass membrane protein</topology>
    </subcellularLocation>
</comment>
<gene>
    <name evidence="6" type="ordered locus">Solca_0147</name>
</gene>
<protein>
    <recommendedName>
        <fullName evidence="8">DoxX protein</fullName>
    </recommendedName>
</protein>
<sequence>MEQNQSNSKASLWTGGILKGLVSTFLLFDALMKVIKHQRSIEGTEQLGLNESSVQPLGIYLLLATLLYIVPRTTVIGGLFLTAYLGGAAAITYSANINGHSFIFPIVFAIVMWMAEYLRNVKIRTSLPIIK</sequence>
<dbReference type="Pfam" id="PF13564">
    <property type="entry name" value="DoxX_2"/>
    <property type="match status" value="1"/>
</dbReference>
<accession>H8KXK5</accession>
<dbReference type="STRING" id="929556.Solca_0147"/>
<keyword evidence="3 5" id="KW-1133">Transmembrane helix</keyword>
<dbReference type="GO" id="GO:0016020">
    <property type="term" value="C:membrane"/>
    <property type="evidence" value="ECO:0007669"/>
    <property type="project" value="UniProtKB-SubCell"/>
</dbReference>
<evidence type="ECO:0000313" key="6">
    <source>
        <dbReference type="EMBL" id="AFD05301.1"/>
    </source>
</evidence>
<dbReference type="InterPro" id="IPR032808">
    <property type="entry name" value="DoxX"/>
</dbReference>
<keyword evidence="4 5" id="KW-0472">Membrane</keyword>
<organism evidence="6 7">
    <name type="scientific">Solitalea canadensis (strain ATCC 29591 / DSM 3403 / JCM 21819 / LMG 8368 / NBRC 15130 / NCIMB 12057 / USAM 9D)</name>
    <name type="common">Flexibacter canadensis</name>
    <dbReference type="NCBI Taxonomy" id="929556"/>
    <lineage>
        <taxon>Bacteria</taxon>
        <taxon>Pseudomonadati</taxon>
        <taxon>Bacteroidota</taxon>
        <taxon>Sphingobacteriia</taxon>
        <taxon>Sphingobacteriales</taxon>
        <taxon>Sphingobacteriaceae</taxon>
        <taxon>Solitalea</taxon>
    </lineage>
</organism>
<evidence type="ECO:0000256" key="5">
    <source>
        <dbReference type="SAM" id="Phobius"/>
    </source>
</evidence>
<keyword evidence="7" id="KW-1185">Reference proteome</keyword>
<evidence type="ECO:0000256" key="3">
    <source>
        <dbReference type="ARBA" id="ARBA00022989"/>
    </source>
</evidence>
<dbReference type="eggNOG" id="ENOG503306I">
    <property type="taxonomic scope" value="Bacteria"/>
</dbReference>
<dbReference type="KEGG" id="scn:Solca_0147"/>
<dbReference type="OrthoDB" id="9811373at2"/>
<keyword evidence="2 5" id="KW-0812">Transmembrane</keyword>
<evidence type="ECO:0008006" key="8">
    <source>
        <dbReference type="Google" id="ProtNLM"/>
    </source>
</evidence>
<dbReference type="RefSeq" id="WP_014678529.1">
    <property type="nucleotide sequence ID" value="NC_017770.1"/>
</dbReference>
<proteinExistence type="predicted"/>
<reference evidence="6" key="1">
    <citation type="submission" date="2012-02" db="EMBL/GenBank/DDBJ databases">
        <title>The complete genome of Solitalea canadensis DSM 3403.</title>
        <authorList>
            <consortium name="US DOE Joint Genome Institute (JGI-PGF)"/>
            <person name="Lucas S."/>
            <person name="Copeland A."/>
            <person name="Lapidus A."/>
            <person name="Glavina del Rio T."/>
            <person name="Dalin E."/>
            <person name="Tice H."/>
            <person name="Bruce D."/>
            <person name="Goodwin L."/>
            <person name="Pitluck S."/>
            <person name="Peters L."/>
            <person name="Ovchinnikova G."/>
            <person name="Lu M."/>
            <person name="Kyrpides N."/>
            <person name="Mavromatis K."/>
            <person name="Ivanova N."/>
            <person name="Brettin T."/>
            <person name="Detter J.C."/>
            <person name="Han C."/>
            <person name="Larimer F."/>
            <person name="Land M."/>
            <person name="Hauser L."/>
            <person name="Markowitz V."/>
            <person name="Cheng J.-F."/>
            <person name="Hugenholtz P."/>
            <person name="Woyke T."/>
            <person name="Wu D."/>
            <person name="Spring S."/>
            <person name="Schroeder M."/>
            <person name="Kopitz M."/>
            <person name="Brambilla E."/>
            <person name="Klenk H.-P."/>
            <person name="Eisen J.A."/>
        </authorList>
    </citation>
    <scope>NUCLEOTIDE SEQUENCE</scope>
    <source>
        <strain evidence="6">DSM 3403</strain>
    </source>
</reference>
<dbReference type="EMBL" id="CP003349">
    <property type="protein sequence ID" value="AFD05301.1"/>
    <property type="molecule type" value="Genomic_DNA"/>
</dbReference>
<feature type="transmembrane region" description="Helical" evidence="5">
    <location>
        <begin position="75"/>
        <end position="95"/>
    </location>
</feature>
<dbReference type="AlphaFoldDB" id="H8KXK5"/>
<dbReference type="Proteomes" id="UP000007590">
    <property type="component" value="Chromosome"/>
</dbReference>
<evidence type="ECO:0000256" key="4">
    <source>
        <dbReference type="ARBA" id="ARBA00023136"/>
    </source>
</evidence>
<evidence type="ECO:0000256" key="2">
    <source>
        <dbReference type="ARBA" id="ARBA00022692"/>
    </source>
</evidence>
<evidence type="ECO:0000313" key="7">
    <source>
        <dbReference type="Proteomes" id="UP000007590"/>
    </source>
</evidence>
<feature type="transmembrane region" description="Helical" evidence="5">
    <location>
        <begin position="12"/>
        <end position="32"/>
    </location>
</feature>
<evidence type="ECO:0000256" key="1">
    <source>
        <dbReference type="ARBA" id="ARBA00004141"/>
    </source>
</evidence>